<dbReference type="EMBL" id="JACJPW010000019">
    <property type="protein sequence ID" value="MBD2181347.1"/>
    <property type="molecule type" value="Genomic_DNA"/>
</dbReference>
<accession>A0A926VE76</accession>
<keyword evidence="3" id="KW-1185">Reference proteome</keyword>
<comment type="caution">
    <text evidence="2">The sequence shown here is derived from an EMBL/GenBank/DDBJ whole genome shotgun (WGS) entry which is preliminary data.</text>
</comment>
<dbReference type="Gene3D" id="3.40.50.1010">
    <property type="entry name" value="5'-nuclease"/>
    <property type="match status" value="1"/>
</dbReference>
<dbReference type="PANTHER" id="PTHR35811">
    <property type="entry name" value="SLR1870 PROTEIN"/>
    <property type="match status" value="1"/>
</dbReference>
<gene>
    <name evidence="2" type="ORF">H6G03_09550</name>
</gene>
<proteinExistence type="predicted"/>
<dbReference type="InterPro" id="IPR021139">
    <property type="entry name" value="NYN"/>
</dbReference>
<dbReference type="GO" id="GO:0004540">
    <property type="term" value="F:RNA nuclease activity"/>
    <property type="evidence" value="ECO:0007669"/>
    <property type="project" value="InterPro"/>
</dbReference>
<dbReference type="PANTHER" id="PTHR35811:SF1">
    <property type="entry name" value="HTH OST-TYPE DOMAIN-CONTAINING PROTEIN"/>
    <property type="match status" value="1"/>
</dbReference>
<dbReference type="Proteomes" id="UP000641646">
    <property type="component" value="Unassembled WGS sequence"/>
</dbReference>
<sequence>MCDFLMLSSPIITGEIKMKPSVSLYADYQNVHLSEYLGILLLAFAKSIGRLIDAKVYYNSLCPNQAFVMDNLKIPGVKGFNVPCSLKNSADNQLIADCIKDAHTFSPDIVILVSGDGDFAYLVSNLQKLGIKVIIFALRGNVKQKMIELADEFHFIDELADLVGKKTQPQIDTTLSIIGYNEAIECLLEAIKTAPTKGQLTRFPIIDKLMRQLFSQYQGAKSIRTPDGKTFSKFSKFVKAAAKDGKVRIDEQQVFLIEQYKAAA</sequence>
<feature type="domain" description="NYN" evidence="1">
    <location>
        <begin position="22"/>
        <end position="157"/>
    </location>
</feature>
<evidence type="ECO:0000259" key="1">
    <source>
        <dbReference type="Pfam" id="PF01936"/>
    </source>
</evidence>
<dbReference type="Pfam" id="PF01936">
    <property type="entry name" value="NYN"/>
    <property type="match status" value="1"/>
</dbReference>
<name>A0A926VE76_9CYAN</name>
<dbReference type="AlphaFoldDB" id="A0A926VE76"/>
<reference evidence="2" key="2">
    <citation type="submission" date="2020-08" db="EMBL/GenBank/DDBJ databases">
        <authorList>
            <person name="Chen M."/>
            <person name="Teng W."/>
            <person name="Zhao L."/>
            <person name="Hu C."/>
            <person name="Zhou Y."/>
            <person name="Han B."/>
            <person name="Song L."/>
            <person name="Shu W."/>
        </authorList>
    </citation>
    <scope>NUCLEOTIDE SEQUENCE</scope>
    <source>
        <strain evidence="2">FACHB-1375</strain>
    </source>
</reference>
<reference evidence="2" key="1">
    <citation type="journal article" date="2015" name="ISME J.">
        <title>Draft Genome Sequence of Streptomyces incarnatus NRRL8089, which Produces the Nucleoside Antibiotic Sinefungin.</title>
        <authorList>
            <person name="Oshima K."/>
            <person name="Hattori M."/>
            <person name="Shimizu H."/>
            <person name="Fukuda K."/>
            <person name="Nemoto M."/>
            <person name="Inagaki K."/>
            <person name="Tamura T."/>
        </authorList>
    </citation>
    <scope>NUCLEOTIDE SEQUENCE</scope>
    <source>
        <strain evidence="2">FACHB-1375</strain>
    </source>
</reference>
<protein>
    <submittedName>
        <fullName evidence="2">NYN domain-containing protein</fullName>
    </submittedName>
</protein>
<evidence type="ECO:0000313" key="2">
    <source>
        <dbReference type="EMBL" id="MBD2181347.1"/>
    </source>
</evidence>
<organism evidence="2 3">
    <name type="scientific">Aerosakkonema funiforme FACHB-1375</name>
    <dbReference type="NCBI Taxonomy" id="2949571"/>
    <lineage>
        <taxon>Bacteria</taxon>
        <taxon>Bacillati</taxon>
        <taxon>Cyanobacteriota</taxon>
        <taxon>Cyanophyceae</taxon>
        <taxon>Oscillatoriophycideae</taxon>
        <taxon>Aerosakkonematales</taxon>
        <taxon>Aerosakkonemataceae</taxon>
        <taxon>Aerosakkonema</taxon>
    </lineage>
</organism>
<evidence type="ECO:0000313" key="3">
    <source>
        <dbReference type="Proteomes" id="UP000641646"/>
    </source>
</evidence>